<evidence type="ECO:0000313" key="5">
    <source>
        <dbReference type="EMBL" id="MFC7017055.1"/>
    </source>
</evidence>
<dbReference type="Proteomes" id="UP001596409">
    <property type="component" value="Unassembled WGS sequence"/>
</dbReference>
<dbReference type="PROSITE" id="PS00455">
    <property type="entry name" value="AMP_BINDING"/>
    <property type="match status" value="1"/>
</dbReference>
<dbReference type="PANTHER" id="PTHR43201:SF5">
    <property type="entry name" value="MEDIUM-CHAIN ACYL-COA LIGASE ACSF2, MITOCHONDRIAL"/>
    <property type="match status" value="1"/>
</dbReference>
<reference evidence="6" key="1">
    <citation type="journal article" date="2019" name="Int. J. Syst. Evol. Microbiol.">
        <title>The Global Catalogue of Microorganisms (GCM) 10K type strain sequencing project: providing services to taxonomists for standard genome sequencing and annotation.</title>
        <authorList>
            <consortium name="The Broad Institute Genomics Platform"/>
            <consortium name="The Broad Institute Genome Sequencing Center for Infectious Disease"/>
            <person name="Wu L."/>
            <person name="Ma J."/>
        </authorList>
    </citation>
    <scope>NUCLEOTIDE SEQUENCE [LARGE SCALE GENOMIC DNA]</scope>
    <source>
        <strain evidence="6">JCM 4855</strain>
    </source>
</reference>
<evidence type="ECO:0000259" key="3">
    <source>
        <dbReference type="Pfam" id="PF00501"/>
    </source>
</evidence>
<protein>
    <submittedName>
        <fullName evidence="5">AMP-binding protein</fullName>
    </submittedName>
</protein>
<evidence type="ECO:0000256" key="2">
    <source>
        <dbReference type="ARBA" id="ARBA00022598"/>
    </source>
</evidence>
<proteinExistence type="inferred from homology"/>
<feature type="domain" description="AMP-dependent synthetase/ligase" evidence="3">
    <location>
        <begin position="15"/>
        <end position="387"/>
    </location>
</feature>
<dbReference type="InterPro" id="IPR020845">
    <property type="entry name" value="AMP-binding_CS"/>
</dbReference>
<dbReference type="Gene3D" id="3.40.50.12780">
    <property type="entry name" value="N-terminal domain of ligase-like"/>
    <property type="match status" value="1"/>
</dbReference>
<gene>
    <name evidence="5" type="ORF">ACFQMH_36305</name>
</gene>
<evidence type="ECO:0000259" key="4">
    <source>
        <dbReference type="Pfam" id="PF13193"/>
    </source>
</evidence>
<dbReference type="PANTHER" id="PTHR43201">
    <property type="entry name" value="ACYL-COA SYNTHETASE"/>
    <property type="match status" value="1"/>
</dbReference>
<keyword evidence="6" id="KW-1185">Reference proteome</keyword>
<dbReference type="Pfam" id="PF00501">
    <property type="entry name" value="AMP-binding"/>
    <property type="match status" value="1"/>
</dbReference>
<dbReference type="InterPro" id="IPR000873">
    <property type="entry name" value="AMP-dep_synth/lig_dom"/>
</dbReference>
<accession>A0ABW2EFP4</accession>
<dbReference type="Pfam" id="PF13193">
    <property type="entry name" value="AMP-binding_C"/>
    <property type="match status" value="1"/>
</dbReference>
<dbReference type="EMBL" id="JBHSYM010000086">
    <property type="protein sequence ID" value="MFC7017055.1"/>
    <property type="molecule type" value="Genomic_DNA"/>
</dbReference>
<name>A0ABW2EFP4_9ACTN</name>
<keyword evidence="2" id="KW-0436">Ligase</keyword>
<dbReference type="Gene3D" id="3.30.300.30">
    <property type="match status" value="1"/>
</dbReference>
<organism evidence="5 6">
    <name type="scientific">Streptomyces viridiviolaceus</name>
    <dbReference type="NCBI Taxonomy" id="68282"/>
    <lineage>
        <taxon>Bacteria</taxon>
        <taxon>Bacillati</taxon>
        <taxon>Actinomycetota</taxon>
        <taxon>Actinomycetes</taxon>
        <taxon>Kitasatosporales</taxon>
        <taxon>Streptomycetaceae</taxon>
        <taxon>Streptomyces</taxon>
    </lineage>
</organism>
<dbReference type="InterPro" id="IPR042099">
    <property type="entry name" value="ANL_N_sf"/>
</dbReference>
<dbReference type="RefSeq" id="WP_189880171.1">
    <property type="nucleotide sequence ID" value="NZ_BMWA01000039.1"/>
</dbReference>
<comment type="caution">
    <text evidence="5">The sequence shown here is derived from an EMBL/GenBank/DDBJ whole genome shotgun (WGS) entry which is preliminary data.</text>
</comment>
<dbReference type="InterPro" id="IPR025110">
    <property type="entry name" value="AMP-bd_C"/>
</dbReference>
<comment type="similarity">
    <text evidence="1">Belongs to the ATP-dependent AMP-binding enzyme family.</text>
</comment>
<feature type="domain" description="AMP-binding enzyme C-terminal" evidence="4">
    <location>
        <begin position="438"/>
        <end position="513"/>
    </location>
</feature>
<evidence type="ECO:0000313" key="6">
    <source>
        <dbReference type="Proteomes" id="UP001596409"/>
    </source>
</evidence>
<evidence type="ECO:0000256" key="1">
    <source>
        <dbReference type="ARBA" id="ARBA00006432"/>
    </source>
</evidence>
<sequence>MRHDQEYASIPNAVRRAADRFGDAAAVIDGAHRWSFRELAERMTHAVRAALALGIGPGDRVALCAPNSAEWIVAALGVQGAGGIVVPLNTRFKPAELAYVLRASAAKALFAAEFLGTDYVAELRRTAPDVPTLRSTVSLLGPRGSPDLAWDDFLDAGSSVAEAEAHAAIDRLTPDQVCDIMFTSGTTGHPKGVILTHGQSLRLYGWLGHAYGYKDSDISLIVPPFFHCFGSKAGWLTSLLHGVTVVPAPVFEPRRTLELVSEEKVTVLSGPPTLFQDLIDCPDRARYDLSSLRFAMTGATTIPESLIHAMRDELSFEVVMSAYGLTEASALVTTTRVDDAARTVARTTGRAIPDVEVRIVDPTGRVLLPGQPGEVVMRGYTMTRGYWQDPDATAALIDRHGWLYTGDVGCLDADGNLSIIDRIKDMYISGGFNVYPTEVERLLQTCESVEQVSVVGVPDLRLGEVGCAFIVPRPDRRLTEEQVVAWARDNMANFKVPRYIRFVEQLPRNASHKVLKHRLRAEFTGAGAPSPASAGHRRNG</sequence>
<dbReference type="SUPFAM" id="SSF56801">
    <property type="entry name" value="Acetyl-CoA synthetase-like"/>
    <property type="match status" value="1"/>
</dbReference>
<dbReference type="InterPro" id="IPR045851">
    <property type="entry name" value="AMP-bd_C_sf"/>
</dbReference>